<comment type="caution">
    <text evidence="2">The sequence shown here is derived from an EMBL/GenBank/DDBJ whole genome shotgun (WGS) entry which is preliminary data.</text>
</comment>
<name>A0ABW2BXV0_9PSEU</name>
<gene>
    <name evidence="2" type="ORF">ACFQGD_12230</name>
</gene>
<proteinExistence type="predicted"/>
<evidence type="ECO:0000313" key="3">
    <source>
        <dbReference type="Proteomes" id="UP001596337"/>
    </source>
</evidence>
<protein>
    <submittedName>
        <fullName evidence="2">HD domain-containing protein</fullName>
    </submittedName>
</protein>
<dbReference type="NCBIfam" id="TIGR00277">
    <property type="entry name" value="HDIG"/>
    <property type="match status" value="1"/>
</dbReference>
<dbReference type="InterPro" id="IPR003607">
    <property type="entry name" value="HD/PDEase_dom"/>
</dbReference>
<dbReference type="SUPFAM" id="SSF109604">
    <property type="entry name" value="HD-domain/PDEase-like"/>
    <property type="match status" value="1"/>
</dbReference>
<dbReference type="InterPro" id="IPR006675">
    <property type="entry name" value="HDIG_dom"/>
</dbReference>
<reference evidence="3" key="1">
    <citation type="journal article" date="2019" name="Int. J. Syst. Evol. Microbiol.">
        <title>The Global Catalogue of Microorganisms (GCM) 10K type strain sequencing project: providing services to taxonomists for standard genome sequencing and annotation.</title>
        <authorList>
            <consortium name="The Broad Institute Genomics Platform"/>
            <consortium name="The Broad Institute Genome Sequencing Center for Infectious Disease"/>
            <person name="Wu L."/>
            <person name="Ma J."/>
        </authorList>
    </citation>
    <scope>NUCLEOTIDE SEQUENCE [LARGE SCALE GENOMIC DNA]</scope>
    <source>
        <strain evidence="3">KCTC 32255</strain>
    </source>
</reference>
<dbReference type="InterPro" id="IPR006674">
    <property type="entry name" value="HD_domain"/>
</dbReference>
<evidence type="ECO:0000259" key="1">
    <source>
        <dbReference type="Pfam" id="PF01966"/>
    </source>
</evidence>
<organism evidence="2 3">
    <name type="scientific">Haloechinothrix salitolerans</name>
    <dbReference type="NCBI Taxonomy" id="926830"/>
    <lineage>
        <taxon>Bacteria</taxon>
        <taxon>Bacillati</taxon>
        <taxon>Actinomycetota</taxon>
        <taxon>Actinomycetes</taxon>
        <taxon>Pseudonocardiales</taxon>
        <taxon>Pseudonocardiaceae</taxon>
        <taxon>Haloechinothrix</taxon>
    </lineage>
</organism>
<dbReference type="Pfam" id="PF01966">
    <property type="entry name" value="HD"/>
    <property type="match status" value="1"/>
</dbReference>
<keyword evidence="3" id="KW-1185">Reference proteome</keyword>
<dbReference type="CDD" id="cd00077">
    <property type="entry name" value="HDc"/>
    <property type="match status" value="1"/>
</dbReference>
<dbReference type="RefSeq" id="WP_345396207.1">
    <property type="nucleotide sequence ID" value="NZ_BAABLA010000025.1"/>
</dbReference>
<dbReference type="Gene3D" id="1.10.3210.10">
    <property type="entry name" value="Hypothetical protein af1432"/>
    <property type="match status" value="1"/>
</dbReference>
<dbReference type="EMBL" id="JBHSXX010000001">
    <property type="protein sequence ID" value="MFC6867916.1"/>
    <property type="molecule type" value="Genomic_DNA"/>
</dbReference>
<sequence length="192" mass="21024">MVADVTALLAESARVAEHFVAPLGQRWTHVQSVARAAEALSVTVDGADASLLVAAAWLHDIGYAPALAATRFHPLDGARYLRDEGWPERVVNLVAHHSGARFEAAERGLEAELSAFPLEDSPVMDALLMADLTTGPDGSKLRYRERIAEILSRYPADHPVHRAWLKAADPLEASIERVKHRLKDRLLSEEGL</sequence>
<feature type="domain" description="HD" evidence="1">
    <location>
        <begin position="26"/>
        <end position="104"/>
    </location>
</feature>
<accession>A0ABW2BXV0</accession>
<dbReference type="Proteomes" id="UP001596337">
    <property type="component" value="Unassembled WGS sequence"/>
</dbReference>
<evidence type="ECO:0000313" key="2">
    <source>
        <dbReference type="EMBL" id="MFC6867916.1"/>
    </source>
</evidence>